<comment type="subcellular location">
    <subcellularLocation>
        <location evidence="2">Cell membrane</location>
        <topology evidence="2">Single-pass membrane protein</topology>
    </subcellularLocation>
</comment>
<evidence type="ECO:0000256" key="11">
    <source>
        <dbReference type="SAM" id="MobiDB-lite"/>
    </source>
</evidence>
<comment type="function">
    <text evidence="1 10">Controls the rotational direction of flagella during chemotaxis.</text>
</comment>
<dbReference type="AlphaFoldDB" id="A0A1I0YY96"/>
<dbReference type="PANTHER" id="PTHR35091">
    <property type="entry name" value="FLAGELLAR PROTEIN FLIL"/>
    <property type="match status" value="1"/>
</dbReference>
<dbReference type="RefSeq" id="WP_239078662.1">
    <property type="nucleotide sequence ID" value="NZ_BONM01000004.1"/>
</dbReference>
<dbReference type="InterPro" id="IPR005503">
    <property type="entry name" value="FliL"/>
</dbReference>
<feature type="transmembrane region" description="Helical" evidence="10">
    <location>
        <begin position="37"/>
        <end position="56"/>
    </location>
</feature>
<name>A0A1I0YY96_9CELL</name>
<dbReference type="GO" id="GO:0009425">
    <property type="term" value="C:bacterial-type flagellum basal body"/>
    <property type="evidence" value="ECO:0007669"/>
    <property type="project" value="InterPro"/>
</dbReference>
<keyword evidence="4 10" id="KW-1003">Cell membrane</keyword>
<dbReference type="PANTHER" id="PTHR35091:SF2">
    <property type="entry name" value="FLAGELLAR PROTEIN FLIL"/>
    <property type="match status" value="1"/>
</dbReference>
<dbReference type="GO" id="GO:0005886">
    <property type="term" value="C:plasma membrane"/>
    <property type="evidence" value="ECO:0007669"/>
    <property type="project" value="UniProtKB-SubCell"/>
</dbReference>
<evidence type="ECO:0000256" key="10">
    <source>
        <dbReference type="RuleBase" id="RU364125"/>
    </source>
</evidence>
<reference evidence="13" key="1">
    <citation type="submission" date="2016-10" db="EMBL/GenBank/DDBJ databases">
        <authorList>
            <person name="Varghese N."/>
            <person name="Submissions S."/>
        </authorList>
    </citation>
    <scope>NUCLEOTIDE SEQUENCE [LARGE SCALE GENOMIC DNA]</scope>
    <source>
        <strain evidence="13">CGMCC 4.6945</strain>
    </source>
</reference>
<evidence type="ECO:0000256" key="1">
    <source>
        <dbReference type="ARBA" id="ARBA00002254"/>
    </source>
</evidence>
<keyword evidence="7 10" id="KW-0283">Flagellar rotation</keyword>
<evidence type="ECO:0000313" key="12">
    <source>
        <dbReference type="EMBL" id="SFB17836.1"/>
    </source>
</evidence>
<evidence type="ECO:0000256" key="4">
    <source>
        <dbReference type="ARBA" id="ARBA00022475"/>
    </source>
</evidence>
<sequence length="173" mass="18076">MIGDSSKKIGNSRPAPTASADPAEGAAPTRKGRGKKLLIMIAVAVLAGAGAGYWLFLRPAPAEPTAEEAEIAAEEAAAAELGAVQPVEPISINLADGHYLRLGLGLQLTIAVVEDVDVSKAVDRAIALFSMRPVEEVGSAEGREALKAELATQLEEAYEGEIVDVYFTTYVTQ</sequence>
<evidence type="ECO:0000256" key="2">
    <source>
        <dbReference type="ARBA" id="ARBA00004162"/>
    </source>
</evidence>
<accession>A0A1I0YY96</accession>
<dbReference type="Proteomes" id="UP000199012">
    <property type="component" value="Unassembled WGS sequence"/>
</dbReference>
<evidence type="ECO:0000256" key="6">
    <source>
        <dbReference type="ARBA" id="ARBA00022692"/>
    </source>
</evidence>
<keyword evidence="8 10" id="KW-1133">Transmembrane helix</keyword>
<dbReference type="GO" id="GO:0006935">
    <property type="term" value="P:chemotaxis"/>
    <property type="evidence" value="ECO:0007669"/>
    <property type="project" value="UniProtKB-KW"/>
</dbReference>
<feature type="region of interest" description="Disordered" evidence="11">
    <location>
        <begin position="1"/>
        <end position="30"/>
    </location>
</feature>
<keyword evidence="6 10" id="KW-0812">Transmembrane</keyword>
<keyword evidence="9 10" id="KW-0472">Membrane</keyword>
<gene>
    <name evidence="12" type="ORF">SAMN05421867_10919</name>
</gene>
<evidence type="ECO:0000313" key="13">
    <source>
        <dbReference type="Proteomes" id="UP000199012"/>
    </source>
</evidence>
<protein>
    <recommendedName>
        <fullName evidence="10">Flagellar protein FliL</fullName>
    </recommendedName>
</protein>
<evidence type="ECO:0000256" key="8">
    <source>
        <dbReference type="ARBA" id="ARBA00022989"/>
    </source>
</evidence>
<dbReference type="STRING" id="988821.SAMN05421867_10919"/>
<dbReference type="GO" id="GO:0071978">
    <property type="term" value="P:bacterial-type flagellum-dependent swarming motility"/>
    <property type="evidence" value="ECO:0007669"/>
    <property type="project" value="TreeGrafter"/>
</dbReference>
<dbReference type="Pfam" id="PF03748">
    <property type="entry name" value="FliL"/>
    <property type="match status" value="1"/>
</dbReference>
<keyword evidence="5 10" id="KW-0145">Chemotaxis</keyword>
<evidence type="ECO:0000256" key="9">
    <source>
        <dbReference type="ARBA" id="ARBA00023136"/>
    </source>
</evidence>
<dbReference type="EMBL" id="FOKA01000009">
    <property type="protein sequence ID" value="SFB17836.1"/>
    <property type="molecule type" value="Genomic_DNA"/>
</dbReference>
<proteinExistence type="inferred from homology"/>
<keyword evidence="12" id="KW-0282">Flagellum</keyword>
<keyword evidence="12" id="KW-0969">Cilium</keyword>
<evidence type="ECO:0000256" key="7">
    <source>
        <dbReference type="ARBA" id="ARBA00022779"/>
    </source>
</evidence>
<organism evidence="12 13">
    <name type="scientific">Cellulomonas marina</name>
    <dbReference type="NCBI Taxonomy" id="988821"/>
    <lineage>
        <taxon>Bacteria</taxon>
        <taxon>Bacillati</taxon>
        <taxon>Actinomycetota</taxon>
        <taxon>Actinomycetes</taxon>
        <taxon>Micrococcales</taxon>
        <taxon>Cellulomonadaceae</taxon>
        <taxon>Cellulomonas</taxon>
    </lineage>
</organism>
<keyword evidence="13" id="KW-1185">Reference proteome</keyword>
<comment type="similarity">
    <text evidence="3 10">Belongs to the FliL family.</text>
</comment>
<evidence type="ECO:0000256" key="5">
    <source>
        <dbReference type="ARBA" id="ARBA00022500"/>
    </source>
</evidence>
<evidence type="ECO:0000256" key="3">
    <source>
        <dbReference type="ARBA" id="ARBA00008281"/>
    </source>
</evidence>
<keyword evidence="12" id="KW-0966">Cell projection</keyword>